<dbReference type="InterPro" id="IPR045886">
    <property type="entry name" value="ThiF/MoeB/HesA"/>
</dbReference>
<dbReference type="GO" id="GO:0061504">
    <property type="term" value="P:cyclic threonylcarbamoyladenosine biosynthetic process"/>
    <property type="evidence" value="ECO:0007669"/>
    <property type="project" value="TreeGrafter"/>
</dbReference>
<dbReference type="EMBL" id="VSSQ01024348">
    <property type="protein sequence ID" value="MPM71814.1"/>
    <property type="molecule type" value="Genomic_DNA"/>
</dbReference>
<dbReference type="PANTHER" id="PTHR43267">
    <property type="entry name" value="TRNA THREONYLCARBAMOYLADENOSINE DEHYDRATASE"/>
    <property type="match status" value="1"/>
</dbReference>
<dbReference type="PANTHER" id="PTHR43267:SF1">
    <property type="entry name" value="TRNA THREONYLCARBAMOYLADENOSINE DEHYDRATASE"/>
    <property type="match status" value="1"/>
</dbReference>
<dbReference type="AlphaFoldDB" id="A0A645C946"/>
<dbReference type="InterPro" id="IPR035985">
    <property type="entry name" value="Ubiquitin-activating_enz"/>
</dbReference>
<evidence type="ECO:0000313" key="1">
    <source>
        <dbReference type="EMBL" id="MPM71814.1"/>
    </source>
</evidence>
<dbReference type="GO" id="GO:0061503">
    <property type="term" value="F:tRNA threonylcarbamoyladenosine dehydratase"/>
    <property type="evidence" value="ECO:0007669"/>
    <property type="project" value="TreeGrafter"/>
</dbReference>
<evidence type="ECO:0008006" key="2">
    <source>
        <dbReference type="Google" id="ProtNLM"/>
    </source>
</evidence>
<accession>A0A645C946</accession>
<sequence length="116" mass="12706">MISCMGVGNKLDPTRLEVADISKTSVCPLAKVMRHELKARGISKLKVVYSKEEPIKPSDYDDLSCKHNCICPPGTKRKCSVRRKVPGSVSFVPPVAGFILAAEAVKDIIDMPDIHE</sequence>
<reference evidence="1" key="1">
    <citation type="submission" date="2019-08" db="EMBL/GenBank/DDBJ databases">
        <authorList>
            <person name="Kucharzyk K."/>
            <person name="Murdoch R.W."/>
            <person name="Higgins S."/>
            <person name="Loffler F."/>
        </authorList>
    </citation>
    <scope>NUCLEOTIDE SEQUENCE</scope>
</reference>
<gene>
    <name evidence="1" type="ORF">SDC9_118785</name>
</gene>
<comment type="caution">
    <text evidence="1">The sequence shown here is derived from an EMBL/GenBank/DDBJ whole genome shotgun (WGS) entry which is preliminary data.</text>
</comment>
<dbReference type="Gene3D" id="3.40.50.720">
    <property type="entry name" value="NAD(P)-binding Rossmann-like Domain"/>
    <property type="match status" value="1"/>
</dbReference>
<dbReference type="SUPFAM" id="SSF69572">
    <property type="entry name" value="Activating enzymes of the ubiquitin-like proteins"/>
    <property type="match status" value="1"/>
</dbReference>
<organism evidence="1">
    <name type="scientific">bioreactor metagenome</name>
    <dbReference type="NCBI Taxonomy" id="1076179"/>
    <lineage>
        <taxon>unclassified sequences</taxon>
        <taxon>metagenomes</taxon>
        <taxon>ecological metagenomes</taxon>
    </lineage>
</organism>
<proteinExistence type="predicted"/>
<protein>
    <recommendedName>
        <fullName evidence="2">tRNA threonylcarbamoyladenosine dehydratase</fullName>
    </recommendedName>
</protein>
<dbReference type="GO" id="GO:0008641">
    <property type="term" value="F:ubiquitin-like modifier activating enzyme activity"/>
    <property type="evidence" value="ECO:0007669"/>
    <property type="project" value="InterPro"/>
</dbReference>
<name>A0A645C946_9ZZZZ</name>